<evidence type="ECO:0000313" key="7">
    <source>
        <dbReference type="EMBL" id="KAF2112014.1"/>
    </source>
</evidence>
<name>A0A6A5YYW8_9PLEO</name>
<dbReference type="GO" id="GO:0005783">
    <property type="term" value="C:endoplasmic reticulum"/>
    <property type="evidence" value="ECO:0007669"/>
    <property type="project" value="TreeGrafter"/>
</dbReference>
<evidence type="ECO:0000256" key="5">
    <source>
        <dbReference type="ARBA" id="ARBA00023004"/>
    </source>
</evidence>
<reference evidence="7" key="1">
    <citation type="journal article" date="2020" name="Stud. Mycol.">
        <title>101 Dothideomycetes genomes: a test case for predicting lifestyles and emergence of pathogens.</title>
        <authorList>
            <person name="Haridas S."/>
            <person name="Albert R."/>
            <person name="Binder M."/>
            <person name="Bloem J."/>
            <person name="Labutti K."/>
            <person name="Salamov A."/>
            <person name="Andreopoulos B."/>
            <person name="Baker S."/>
            <person name="Barry K."/>
            <person name="Bills G."/>
            <person name="Bluhm B."/>
            <person name="Cannon C."/>
            <person name="Castanera R."/>
            <person name="Culley D."/>
            <person name="Daum C."/>
            <person name="Ezra D."/>
            <person name="Gonzalez J."/>
            <person name="Henrissat B."/>
            <person name="Kuo A."/>
            <person name="Liang C."/>
            <person name="Lipzen A."/>
            <person name="Lutzoni F."/>
            <person name="Magnuson J."/>
            <person name="Mondo S."/>
            <person name="Nolan M."/>
            <person name="Ohm R."/>
            <person name="Pangilinan J."/>
            <person name="Park H.-J."/>
            <person name="Ramirez L."/>
            <person name="Alfaro M."/>
            <person name="Sun H."/>
            <person name="Tritt A."/>
            <person name="Yoshinaga Y."/>
            <person name="Zwiers L.-H."/>
            <person name="Turgeon B."/>
            <person name="Goodwin S."/>
            <person name="Spatafora J."/>
            <person name="Crous P."/>
            <person name="Grigoriev I."/>
        </authorList>
    </citation>
    <scope>NUCLEOTIDE SEQUENCE</scope>
    <source>
        <strain evidence="7">CBS 627.86</strain>
    </source>
</reference>
<dbReference type="SMART" id="SM00702">
    <property type="entry name" value="P4Hc"/>
    <property type="match status" value="1"/>
</dbReference>
<organism evidence="7 8">
    <name type="scientific">Lophiotrema nucula</name>
    <dbReference type="NCBI Taxonomy" id="690887"/>
    <lineage>
        <taxon>Eukaryota</taxon>
        <taxon>Fungi</taxon>
        <taxon>Dikarya</taxon>
        <taxon>Ascomycota</taxon>
        <taxon>Pezizomycotina</taxon>
        <taxon>Dothideomycetes</taxon>
        <taxon>Pleosporomycetidae</taxon>
        <taxon>Pleosporales</taxon>
        <taxon>Lophiotremataceae</taxon>
        <taxon>Lophiotrema</taxon>
    </lineage>
</organism>
<dbReference type="Proteomes" id="UP000799770">
    <property type="component" value="Unassembled WGS sequence"/>
</dbReference>
<keyword evidence="2" id="KW-0479">Metal-binding</keyword>
<evidence type="ECO:0000256" key="4">
    <source>
        <dbReference type="ARBA" id="ARBA00023002"/>
    </source>
</evidence>
<dbReference type="Pfam" id="PF13640">
    <property type="entry name" value="2OG-FeII_Oxy_3"/>
    <property type="match status" value="1"/>
</dbReference>
<feature type="domain" description="Prolyl 4-hydroxylase alpha subunit" evidence="6">
    <location>
        <begin position="39"/>
        <end position="240"/>
    </location>
</feature>
<dbReference type="InterPro" id="IPR044862">
    <property type="entry name" value="Pro_4_hyd_alph_FE2OG_OXY"/>
</dbReference>
<evidence type="ECO:0000313" key="8">
    <source>
        <dbReference type="Proteomes" id="UP000799770"/>
    </source>
</evidence>
<proteinExistence type="predicted"/>
<accession>A0A6A5YYW8</accession>
<dbReference type="GO" id="GO:0005506">
    <property type="term" value="F:iron ion binding"/>
    <property type="evidence" value="ECO:0007669"/>
    <property type="project" value="InterPro"/>
</dbReference>
<dbReference type="PANTHER" id="PTHR10869:SF241">
    <property type="entry name" value="FE2OG DIOXYGENASE DOMAIN-CONTAINING PROTEIN"/>
    <property type="match status" value="1"/>
</dbReference>
<dbReference type="OrthoDB" id="69177at2759"/>
<dbReference type="Gene3D" id="2.60.120.620">
    <property type="entry name" value="q2cbj1_9rhob like domain"/>
    <property type="match status" value="1"/>
</dbReference>
<keyword evidence="8" id="KW-1185">Reference proteome</keyword>
<protein>
    <submittedName>
        <fullName evidence="7">Oxidoreductase domain-containing protein</fullName>
    </submittedName>
</protein>
<dbReference type="AlphaFoldDB" id="A0A6A5YYW8"/>
<dbReference type="PANTHER" id="PTHR10869">
    <property type="entry name" value="PROLYL 4-HYDROXYLASE ALPHA SUBUNIT"/>
    <property type="match status" value="1"/>
</dbReference>
<dbReference type="EMBL" id="ML977332">
    <property type="protein sequence ID" value="KAF2112014.1"/>
    <property type="molecule type" value="Genomic_DNA"/>
</dbReference>
<comment type="cofactor">
    <cofactor evidence="1">
        <name>L-ascorbate</name>
        <dbReference type="ChEBI" id="CHEBI:38290"/>
    </cofactor>
</comment>
<evidence type="ECO:0000259" key="6">
    <source>
        <dbReference type="SMART" id="SM00702"/>
    </source>
</evidence>
<dbReference type="InterPro" id="IPR045054">
    <property type="entry name" value="P4HA-like"/>
</dbReference>
<evidence type="ECO:0000256" key="1">
    <source>
        <dbReference type="ARBA" id="ARBA00001961"/>
    </source>
</evidence>
<keyword evidence="5" id="KW-0408">Iron</keyword>
<dbReference type="InterPro" id="IPR006620">
    <property type="entry name" value="Pro_4_hyd_alph"/>
</dbReference>
<keyword evidence="3" id="KW-0223">Dioxygenase</keyword>
<dbReference type="GO" id="GO:0004656">
    <property type="term" value="F:procollagen-proline 4-dioxygenase activity"/>
    <property type="evidence" value="ECO:0007669"/>
    <property type="project" value="TreeGrafter"/>
</dbReference>
<evidence type="ECO:0000256" key="2">
    <source>
        <dbReference type="ARBA" id="ARBA00022723"/>
    </source>
</evidence>
<sequence>MASTKTAKLHKSFLDGPAPALKRSDVNWEKGGLPEYEGLWAVILDGIVTEEECDQLVAAAEATTDGKWERAMVNIGGGKQALYDDVRNCGRIIWDDQELVNKLWARCASAVPEINELVDWPDVTGNGPAKRKETWKLSRLNERMRFLKYGPDEYFKAHCDGTYETPDKSERSYFTLHLYLNEAGEQLKGGATTFHSYNMGREIRVVPKVGRVLLFQHRGLLHSGEDVDKGLKLTLRTDIMYTKATE</sequence>
<keyword evidence="4" id="KW-0560">Oxidoreductase</keyword>
<evidence type="ECO:0000256" key="3">
    <source>
        <dbReference type="ARBA" id="ARBA00022964"/>
    </source>
</evidence>
<gene>
    <name evidence="7" type="ORF">BDV96DRAFT_649379</name>
</gene>
<dbReference type="GO" id="GO:0031418">
    <property type="term" value="F:L-ascorbic acid binding"/>
    <property type="evidence" value="ECO:0007669"/>
    <property type="project" value="InterPro"/>
</dbReference>